<dbReference type="PANTHER" id="PTHR21255:SF65">
    <property type="entry name" value="TCTEX1 DOMAIN-CONTAINING PROTEIN 2"/>
    <property type="match status" value="1"/>
</dbReference>
<comment type="similarity">
    <text evidence="1">Belongs to the dynein light chain Tctex-type family.</text>
</comment>
<dbReference type="EMBL" id="CABIJS010000666">
    <property type="protein sequence ID" value="VUZ54678.1"/>
    <property type="molecule type" value="Genomic_DNA"/>
</dbReference>
<dbReference type="PANTHER" id="PTHR21255">
    <property type="entry name" value="T-COMPLEX-ASSOCIATED-TESTIS-EXPRESSED 1/ DYNEIN LIGHT CHAIN"/>
    <property type="match status" value="1"/>
</dbReference>
<evidence type="ECO:0000256" key="1">
    <source>
        <dbReference type="ARBA" id="ARBA00005361"/>
    </source>
</evidence>
<dbReference type="InterPro" id="IPR005334">
    <property type="entry name" value="Tctex-1-like"/>
</dbReference>
<sequence>MRLSIDRSNSVRDSRRIKPGQSYQIAVTHFDSPSRLVIPRKVENTYQLEPNVIFPQGKVEIILAEVVDGFLQDVKYDPDKCREASILLSDTIQARIKSLHLRRYKIITQVTISARSDYNFMTINNCLWEPAFDKCVTHEFCNNSIFATAYVFAIYQP</sequence>
<evidence type="ECO:0008006" key="4">
    <source>
        <dbReference type="Google" id="ProtNLM"/>
    </source>
</evidence>
<keyword evidence="3" id="KW-1185">Reference proteome</keyword>
<organism evidence="2 3">
    <name type="scientific">Hymenolepis diminuta</name>
    <name type="common">Rat tapeworm</name>
    <dbReference type="NCBI Taxonomy" id="6216"/>
    <lineage>
        <taxon>Eukaryota</taxon>
        <taxon>Metazoa</taxon>
        <taxon>Spiralia</taxon>
        <taxon>Lophotrochozoa</taxon>
        <taxon>Platyhelminthes</taxon>
        <taxon>Cestoda</taxon>
        <taxon>Eucestoda</taxon>
        <taxon>Cyclophyllidea</taxon>
        <taxon>Hymenolepididae</taxon>
        <taxon>Hymenolepis</taxon>
    </lineage>
</organism>
<dbReference type="Pfam" id="PF03645">
    <property type="entry name" value="Tctex-1"/>
    <property type="match status" value="1"/>
</dbReference>
<dbReference type="GO" id="GO:0005737">
    <property type="term" value="C:cytoplasm"/>
    <property type="evidence" value="ECO:0007669"/>
    <property type="project" value="TreeGrafter"/>
</dbReference>
<name>A0A564Z733_HYMDI</name>
<dbReference type="GO" id="GO:0005868">
    <property type="term" value="C:cytoplasmic dynein complex"/>
    <property type="evidence" value="ECO:0007669"/>
    <property type="project" value="TreeGrafter"/>
</dbReference>
<dbReference type="Proteomes" id="UP000321570">
    <property type="component" value="Unassembled WGS sequence"/>
</dbReference>
<dbReference type="AlphaFoldDB" id="A0A564Z733"/>
<gene>
    <name evidence="2" type="ORF">WMSIL1_LOCUS12708</name>
</gene>
<evidence type="ECO:0000313" key="2">
    <source>
        <dbReference type="EMBL" id="VUZ54678.1"/>
    </source>
</evidence>
<protein>
    <recommendedName>
        <fullName evidence="4">Tctex1 domain-containing protein 1</fullName>
    </recommendedName>
</protein>
<evidence type="ECO:0000313" key="3">
    <source>
        <dbReference type="Proteomes" id="UP000321570"/>
    </source>
</evidence>
<dbReference type="GO" id="GO:0045505">
    <property type="term" value="F:dynein intermediate chain binding"/>
    <property type="evidence" value="ECO:0007669"/>
    <property type="project" value="TreeGrafter"/>
</dbReference>
<dbReference type="Gene3D" id="3.30.1140.40">
    <property type="entry name" value="Tctex-1"/>
    <property type="match status" value="1"/>
</dbReference>
<dbReference type="InterPro" id="IPR038586">
    <property type="entry name" value="Tctex-1-like_sf"/>
</dbReference>
<reference evidence="2 3" key="1">
    <citation type="submission" date="2019-07" db="EMBL/GenBank/DDBJ databases">
        <authorList>
            <person name="Jastrzebski P J."/>
            <person name="Paukszto L."/>
            <person name="Jastrzebski P J."/>
        </authorList>
    </citation>
    <scope>NUCLEOTIDE SEQUENCE [LARGE SCALE GENOMIC DNA]</scope>
    <source>
        <strain evidence="2 3">WMS-il1</strain>
    </source>
</reference>
<accession>A0A564Z733</accession>
<dbReference type="GO" id="GO:0007018">
    <property type="term" value="P:microtubule-based movement"/>
    <property type="evidence" value="ECO:0007669"/>
    <property type="project" value="TreeGrafter"/>
</dbReference>
<proteinExistence type="inferred from homology"/>